<gene>
    <name evidence="13" type="primary">apxIB_1</name>
    <name evidence="13" type="ORF">IMCC3317_23110</name>
</gene>
<evidence type="ECO:0000259" key="10">
    <source>
        <dbReference type="PROSITE" id="PS50893"/>
    </source>
</evidence>
<dbReference type="GO" id="GO:0006508">
    <property type="term" value="P:proteolysis"/>
    <property type="evidence" value="ECO:0007669"/>
    <property type="project" value="InterPro"/>
</dbReference>
<reference evidence="13 14" key="1">
    <citation type="journal article" date="2013" name="Int. J. Syst. Evol. Microbiol.">
        <title>Kordia antarctica sp. nov., isolated from Antarctic seawater.</title>
        <authorList>
            <person name="Baek K."/>
            <person name="Choi A."/>
            <person name="Kang I."/>
            <person name="Lee K."/>
            <person name="Cho J.C."/>
        </authorList>
    </citation>
    <scope>NUCLEOTIDE SEQUENCE [LARGE SCALE GENOMIC DNA]</scope>
    <source>
        <strain evidence="13 14">IMCC3317</strain>
    </source>
</reference>
<evidence type="ECO:0000259" key="11">
    <source>
        <dbReference type="PROSITE" id="PS50929"/>
    </source>
</evidence>
<dbReference type="AlphaFoldDB" id="A0A7L4ZKA2"/>
<feature type="transmembrane region" description="Helical" evidence="9">
    <location>
        <begin position="315"/>
        <end position="335"/>
    </location>
</feature>
<dbReference type="EMBL" id="CP019288">
    <property type="protein sequence ID" value="QHI36941.1"/>
    <property type="molecule type" value="Genomic_DNA"/>
</dbReference>
<evidence type="ECO:0000256" key="8">
    <source>
        <dbReference type="ARBA" id="ARBA00043264"/>
    </source>
</evidence>
<feature type="domain" description="ABC transmembrane type-1" evidence="11">
    <location>
        <begin position="180"/>
        <end position="459"/>
    </location>
</feature>
<dbReference type="GO" id="GO:0016887">
    <property type="term" value="F:ATP hydrolysis activity"/>
    <property type="evidence" value="ECO:0007669"/>
    <property type="project" value="InterPro"/>
</dbReference>
<proteinExistence type="predicted"/>
<keyword evidence="4 13" id="KW-0067">ATP-binding</keyword>
<dbReference type="SMART" id="SM00382">
    <property type="entry name" value="AAA"/>
    <property type="match status" value="1"/>
</dbReference>
<dbReference type="InterPro" id="IPR017871">
    <property type="entry name" value="ABC_transporter-like_CS"/>
</dbReference>
<dbReference type="GO" id="GO:0140359">
    <property type="term" value="F:ABC-type transporter activity"/>
    <property type="evidence" value="ECO:0007669"/>
    <property type="project" value="InterPro"/>
</dbReference>
<dbReference type="InterPro" id="IPR039421">
    <property type="entry name" value="Type_1_exporter"/>
</dbReference>
<dbReference type="OrthoDB" id="9762778at2"/>
<evidence type="ECO:0000256" key="3">
    <source>
        <dbReference type="ARBA" id="ARBA00022741"/>
    </source>
</evidence>
<dbReference type="GO" id="GO:0005524">
    <property type="term" value="F:ATP binding"/>
    <property type="evidence" value="ECO:0007669"/>
    <property type="project" value="UniProtKB-KW"/>
</dbReference>
<dbReference type="InterPro" id="IPR003593">
    <property type="entry name" value="AAA+_ATPase"/>
</dbReference>
<protein>
    <submittedName>
        <fullName evidence="13">Toxin RTX-I translocation ATP-binding protein</fullName>
    </submittedName>
</protein>
<dbReference type="Pfam" id="PF00664">
    <property type="entry name" value="ABC_membrane"/>
    <property type="match status" value="1"/>
</dbReference>
<evidence type="ECO:0000256" key="5">
    <source>
        <dbReference type="ARBA" id="ARBA00022927"/>
    </source>
</evidence>
<evidence type="ECO:0000259" key="12">
    <source>
        <dbReference type="PROSITE" id="PS50990"/>
    </source>
</evidence>
<feature type="domain" description="ABC transporter" evidence="10">
    <location>
        <begin position="492"/>
        <end position="731"/>
    </location>
</feature>
<keyword evidence="5" id="KW-0653">Protein transport</keyword>
<feature type="transmembrane region" description="Helical" evidence="9">
    <location>
        <begin position="406"/>
        <end position="424"/>
    </location>
</feature>
<feature type="transmembrane region" description="Helical" evidence="9">
    <location>
        <begin position="175"/>
        <end position="194"/>
    </location>
</feature>
<keyword evidence="6 9" id="KW-1133">Transmembrane helix</keyword>
<evidence type="ECO:0000256" key="4">
    <source>
        <dbReference type="ARBA" id="ARBA00022840"/>
    </source>
</evidence>
<dbReference type="GO" id="GO:0034040">
    <property type="term" value="F:ATPase-coupled lipid transmembrane transporter activity"/>
    <property type="evidence" value="ECO:0007669"/>
    <property type="project" value="TreeGrafter"/>
</dbReference>
<dbReference type="Gene3D" id="3.40.50.300">
    <property type="entry name" value="P-loop containing nucleotide triphosphate hydrolases"/>
    <property type="match status" value="1"/>
</dbReference>
<evidence type="ECO:0000313" key="14">
    <source>
        <dbReference type="Proteomes" id="UP000464657"/>
    </source>
</evidence>
<dbReference type="RefSeq" id="WP_160129609.1">
    <property type="nucleotide sequence ID" value="NZ_CP019288.1"/>
</dbReference>
<dbReference type="Pfam" id="PF00005">
    <property type="entry name" value="ABC_tran"/>
    <property type="match status" value="1"/>
</dbReference>
<dbReference type="KEGG" id="kan:IMCC3317_23110"/>
<feature type="domain" description="Peptidase C39" evidence="12">
    <location>
        <begin position="11"/>
        <end position="130"/>
    </location>
</feature>
<dbReference type="InterPro" id="IPR011527">
    <property type="entry name" value="ABC1_TM_dom"/>
</dbReference>
<evidence type="ECO:0000313" key="13">
    <source>
        <dbReference type="EMBL" id="QHI36941.1"/>
    </source>
</evidence>
<dbReference type="GO" id="GO:0008233">
    <property type="term" value="F:peptidase activity"/>
    <property type="evidence" value="ECO:0007669"/>
    <property type="project" value="InterPro"/>
</dbReference>
<keyword evidence="14" id="KW-1185">Reference proteome</keyword>
<dbReference type="PROSITE" id="PS50990">
    <property type="entry name" value="PEPTIDASE_C39"/>
    <property type="match status" value="1"/>
</dbReference>
<organism evidence="13 14">
    <name type="scientific">Kordia antarctica</name>
    <dbReference type="NCBI Taxonomy" id="1218801"/>
    <lineage>
        <taxon>Bacteria</taxon>
        <taxon>Pseudomonadati</taxon>
        <taxon>Bacteroidota</taxon>
        <taxon>Flavobacteriia</taxon>
        <taxon>Flavobacteriales</taxon>
        <taxon>Flavobacteriaceae</taxon>
        <taxon>Kordia</taxon>
    </lineage>
</organism>
<evidence type="ECO:0000256" key="7">
    <source>
        <dbReference type="ARBA" id="ARBA00023136"/>
    </source>
</evidence>
<comment type="subcellular location">
    <subcellularLocation>
        <location evidence="1">Cell membrane</location>
        <topology evidence="1">Multi-pass membrane protein</topology>
    </subcellularLocation>
</comment>
<evidence type="ECO:0000256" key="1">
    <source>
        <dbReference type="ARBA" id="ARBA00004651"/>
    </source>
</evidence>
<keyword evidence="5" id="KW-0813">Transport</keyword>
<dbReference type="GO" id="GO:0043213">
    <property type="term" value="P:bacteriocin transport"/>
    <property type="evidence" value="ECO:0007669"/>
    <property type="project" value="UniProtKB-KW"/>
</dbReference>
<evidence type="ECO:0000256" key="9">
    <source>
        <dbReference type="SAM" id="Phobius"/>
    </source>
</evidence>
<dbReference type="PROSITE" id="PS00211">
    <property type="entry name" value="ABC_TRANSPORTER_1"/>
    <property type="match status" value="1"/>
</dbReference>
<keyword evidence="2 9" id="KW-0812">Transmembrane</keyword>
<sequence>MLLKKFPFYHQISNKDCGPTCLRIISKHYGRVLSFKDLDKEILSYDGLVINDLETLASKLDFQSMVVKTDFESLENKAPLPFIAHWNQNHYVVVYKITETHVHVADPAFGKTKYTTEEFLKCWLPVTEISTQQKGIALLLEPTDAFFEETQKEEESSNPFKAFLFLKKYFSLYKFHLSQLLIGLFLGSLLQFVFPFLTKAIVDFGIETGNVEFLVFVLIAQVVLFLLSIGIEFLRAHLLIHISSRINIFIISDFFVKVMKLPISFFTYKITGDLTQRIRDHDRVEKFISNSLLKSIFSVFSITVFSIVLYIFSEIIFLIFIVGITIELAWIFYFLKKITILDQKSFSLNAEDQNKVFELITGIQDIKLNNIEDKKRWEWEKIQLNRFNIAIKKLKLNQLQEGGQRFFSYIQIILITFFSAFLTIQGELSLGSMMAIIFIIGQMSGPIGQLINFILEGQLAKLSIDRLIEIHEKEEEKQSDLTNVAALLEHDIEIKDMEFSYTGRLKDSVINKLNLTIPKGKISAIVGMSGSGKTTLLKLLLKFYEPTSGQIILGDTDLTDINNSSWRSKCGAVLQDSFIFSESIANNIALNENYNEAVNHEKLAQACQTANIHEFIEGLPSKYETKIGQYGIGLSQGQKQRLLIARAIYKNPDYLFFDEATNSLDAENEKVIIENLEEIYKGKTVIIVAHRLSTVKNADQIIVMDKGRIDEIGTHKELIENKGKYFNLIKNQLELGS</sequence>
<feature type="transmembrane region" description="Helical" evidence="9">
    <location>
        <begin position="287"/>
        <end position="309"/>
    </location>
</feature>
<name>A0A7L4ZKA2_9FLAO</name>
<dbReference type="Pfam" id="PF03412">
    <property type="entry name" value="Peptidase_C39"/>
    <property type="match status" value="1"/>
</dbReference>
<dbReference type="InterPro" id="IPR027417">
    <property type="entry name" value="P-loop_NTPase"/>
</dbReference>
<dbReference type="PROSITE" id="PS50893">
    <property type="entry name" value="ABC_TRANSPORTER_2"/>
    <property type="match status" value="1"/>
</dbReference>
<keyword evidence="8" id="KW-0080">Bacteriocin transport</keyword>
<evidence type="ECO:0000256" key="2">
    <source>
        <dbReference type="ARBA" id="ARBA00022692"/>
    </source>
</evidence>
<dbReference type="PANTHER" id="PTHR24221">
    <property type="entry name" value="ATP-BINDING CASSETTE SUB-FAMILY B"/>
    <property type="match status" value="1"/>
</dbReference>
<dbReference type="CDD" id="cd18571">
    <property type="entry name" value="ABC_6TM_peptidase_like"/>
    <property type="match status" value="1"/>
</dbReference>
<evidence type="ECO:0000256" key="6">
    <source>
        <dbReference type="ARBA" id="ARBA00022989"/>
    </source>
</evidence>
<feature type="transmembrane region" description="Helical" evidence="9">
    <location>
        <begin position="214"/>
        <end position="234"/>
    </location>
</feature>
<dbReference type="InterPro" id="IPR036640">
    <property type="entry name" value="ABC1_TM_sf"/>
</dbReference>
<dbReference type="PANTHER" id="PTHR24221:SF654">
    <property type="entry name" value="ATP-BINDING CASSETTE SUB-FAMILY B MEMBER 6"/>
    <property type="match status" value="1"/>
</dbReference>
<dbReference type="Gene3D" id="3.90.70.10">
    <property type="entry name" value="Cysteine proteinases"/>
    <property type="match status" value="1"/>
</dbReference>
<dbReference type="PROSITE" id="PS50929">
    <property type="entry name" value="ABC_TM1F"/>
    <property type="match status" value="1"/>
</dbReference>
<dbReference type="InterPro" id="IPR005074">
    <property type="entry name" value="Peptidase_C39"/>
</dbReference>
<keyword evidence="7 9" id="KW-0472">Membrane</keyword>
<dbReference type="SUPFAM" id="SSF52540">
    <property type="entry name" value="P-loop containing nucleoside triphosphate hydrolases"/>
    <property type="match status" value="1"/>
</dbReference>
<dbReference type="GO" id="GO:0015031">
    <property type="term" value="P:protein transport"/>
    <property type="evidence" value="ECO:0007669"/>
    <property type="project" value="UniProtKB-KW"/>
</dbReference>
<keyword evidence="3" id="KW-0547">Nucleotide-binding</keyword>
<dbReference type="Proteomes" id="UP000464657">
    <property type="component" value="Chromosome"/>
</dbReference>
<accession>A0A7L4ZKA2</accession>
<dbReference type="SUPFAM" id="SSF90123">
    <property type="entry name" value="ABC transporter transmembrane region"/>
    <property type="match status" value="1"/>
</dbReference>
<dbReference type="Gene3D" id="1.20.1560.10">
    <property type="entry name" value="ABC transporter type 1, transmembrane domain"/>
    <property type="match status" value="1"/>
</dbReference>
<dbReference type="InterPro" id="IPR003439">
    <property type="entry name" value="ABC_transporter-like_ATP-bd"/>
</dbReference>
<dbReference type="GO" id="GO:0005886">
    <property type="term" value="C:plasma membrane"/>
    <property type="evidence" value="ECO:0007669"/>
    <property type="project" value="UniProtKB-SubCell"/>
</dbReference>
<dbReference type="FunFam" id="3.40.50.300:FF:000218">
    <property type="entry name" value="Multidrug ABC transporter ATP-binding protein"/>
    <property type="match status" value="1"/>
</dbReference>